<feature type="non-terminal residue" evidence="1">
    <location>
        <position position="254"/>
    </location>
</feature>
<reference evidence="1" key="1">
    <citation type="journal article" date="2014" name="Front. Microbiol.">
        <title>High frequency of phylogenetically diverse reductive dehalogenase-homologous genes in deep subseafloor sedimentary metagenomes.</title>
        <authorList>
            <person name="Kawai M."/>
            <person name="Futagami T."/>
            <person name="Toyoda A."/>
            <person name="Takaki Y."/>
            <person name="Nishi S."/>
            <person name="Hori S."/>
            <person name="Arai W."/>
            <person name="Tsubouchi T."/>
            <person name="Morono Y."/>
            <person name="Uchiyama I."/>
            <person name="Ito T."/>
            <person name="Fujiyama A."/>
            <person name="Inagaki F."/>
            <person name="Takami H."/>
        </authorList>
    </citation>
    <scope>NUCLEOTIDE SEQUENCE</scope>
    <source>
        <strain evidence="1">Expedition CK06-06</strain>
    </source>
</reference>
<sequence>YIKSDPLFDDVNDPVNIFDMDRSDTTIGEWERDFGDEMPNGTYYGPFLPPSRFDFNLRPTFFRNSTSSKFDARYTYVMVSGHFNLSQNSIMAGASEWWVRTPISPDSIEAYLGLTMSIFKNVDNASKVRLHGNYSTGLDALALKPRAAHNGYCPDVVAEFGSTAPSNLMGEPLSGYPIQSDMMFANDRLYLQVNTVLEPSIDYVISLGFMMPQDGTLTTYLCSAESPSGGWSSVDIGEVFIEPVDGSYTYIDLI</sequence>
<dbReference type="EMBL" id="BARS01040458">
    <property type="protein sequence ID" value="GAG35931.1"/>
    <property type="molecule type" value="Genomic_DNA"/>
</dbReference>
<accession>X0YGI3</accession>
<dbReference type="AlphaFoldDB" id="X0YGI3"/>
<name>X0YGI3_9ZZZZ</name>
<feature type="non-terminal residue" evidence="1">
    <location>
        <position position="1"/>
    </location>
</feature>
<evidence type="ECO:0000313" key="1">
    <source>
        <dbReference type="EMBL" id="GAG35931.1"/>
    </source>
</evidence>
<protein>
    <submittedName>
        <fullName evidence="1">Uncharacterized protein</fullName>
    </submittedName>
</protein>
<gene>
    <name evidence="1" type="ORF">S01H1_61667</name>
</gene>
<organism evidence="1">
    <name type="scientific">marine sediment metagenome</name>
    <dbReference type="NCBI Taxonomy" id="412755"/>
    <lineage>
        <taxon>unclassified sequences</taxon>
        <taxon>metagenomes</taxon>
        <taxon>ecological metagenomes</taxon>
    </lineage>
</organism>
<comment type="caution">
    <text evidence="1">The sequence shown here is derived from an EMBL/GenBank/DDBJ whole genome shotgun (WGS) entry which is preliminary data.</text>
</comment>
<proteinExistence type="predicted"/>